<feature type="transmembrane region" description="Helical" evidence="3">
    <location>
        <begin position="556"/>
        <end position="575"/>
    </location>
</feature>
<dbReference type="SUPFAM" id="SSF56601">
    <property type="entry name" value="beta-lactamase/transpeptidase-like"/>
    <property type="match status" value="1"/>
</dbReference>
<dbReference type="EMBL" id="WFLI01000038">
    <property type="protein sequence ID" value="KAB8061302.1"/>
    <property type="molecule type" value="Genomic_DNA"/>
</dbReference>
<reference evidence="5 6" key="1">
    <citation type="submission" date="2019-10" db="EMBL/GenBank/DDBJ databases">
        <title>Three novel species isolated from a subtropical stream in China.</title>
        <authorList>
            <person name="Lu H."/>
        </authorList>
    </citation>
    <scope>NUCLEOTIDE SEQUENCE [LARGE SCALE GENOMIC DNA]</scope>
    <source>
        <strain evidence="5 6">FT13W</strain>
    </source>
</reference>
<accession>A0A6I1HT21</accession>
<evidence type="ECO:0000256" key="1">
    <source>
        <dbReference type="ARBA" id="ARBA00004370"/>
    </source>
</evidence>
<keyword evidence="3" id="KW-0812">Transmembrane</keyword>
<feature type="transmembrane region" description="Helical" evidence="3">
    <location>
        <begin position="522"/>
        <end position="544"/>
    </location>
</feature>
<feature type="transmembrane region" description="Helical" evidence="3">
    <location>
        <begin position="628"/>
        <end position="646"/>
    </location>
</feature>
<keyword evidence="2 3" id="KW-0472">Membrane</keyword>
<feature type="transmembrane region" description="Helical" evidence="3">
    <location>
        <begin position="587"/>
        <end position="608"/>
    </location>
</feature>
<dbReference type="Pfam" id="PF00144">
    <property type="entry name" value="Beta-lactamase"/>
    <property type="match status" value="1"/>
</dbReference>
<dbReference type="PANTHER" id="PTHR46825:SF11">
    <property type="entry name" value="PENICILLIN-BINDING PROTEIN 4"/>
    <property type="match status" value="1"/>
</dbReference>
<name>A0A6I1HT21_9BURK</name>
<keyword evidence="6" id="KW-1185">Reference proteome</keyword>
<evidence type="ECO:0000256" key="3">
    <source>
        <dbReference type="SAM" id="Phobius"/>
    </source>
</evidence>
<dbReference type="GO" id="GO:0016020">
    <property type="term" value="C:membrane"/>
    <property type="evidence" value="ECO:0007669"/>
    <property type="project" value="UniProtKB-SubCell"/>
</dbReference>
<feature type="domain" description="Beta-lactamase-related" evidence="4">
    <location>
        <begin position="69"/>
        <end position="403"/>
    </location>
</feature>
<evidence type="ECO:0000256" key="2">
    <source>
        <dbReference type="ARBA" id="ARBA00023136"/>
    </source>
</evidence>
<dbReference type="Gene3D" id="3.40.710.10">
    <property type="entry name" value="DD-peptidase/beta-lactamase superfamily"/>
    <property type="match status" value="1"/>
</dbReference>
<evidence type="ECO:0000313" key="6">
    <source>
        <dbReference type="Proteomes" id="UP000468717"/>
    </source>
</evidence>
<dbReference type="InterPro" id="IPR001466">
    <property type="entry name" value="Beta-lactam-related"/>
</dbReference>
<keyword evidence="5" id="KW-0378">Hydrolase</keyword>
<sequence>MKAPVVAQFLIVTSKAAQGRSPWKRQNTLLKRDRYPTLAARASAWLRRALPALLLCATAAHAAGAPLEAEFAAGLKEEGLAGAVWSEVLPDGTVRTGAAGVRDTAKQIPMQADTRVQVGSVGKVALALGVLRLISEDRLTLDTPLQQVLPELALKNPWQASDPVRIRHLLAHTSGLDNVRFWQAFSLNPAPDTPLAEAFDGGRNLLRVRARPGSRYAYSNMGYGLLGMVIEKVTGQPYERYLDAQLLQPLGMTDSTFAFVTQVSTQLSAQADPRLAMGHFEHGVAQPAVPQYLRPAAQFTTTAADMGKLAQFLMGDGKLQDKRFIDLALMGALSEPAGTDAAQAGLETGHGLALAVRDRHNVVGACHPGTAVGFRAMLCIYPEQDSAFFVAFNTDAEAADYERFNRLLLRDLELPLRAPAPHGTPAPTVENWQGVYVPSPSPMASMAWVDAVFGFTRLKWDGESLFLIPFQGEPKELEPVGGLLFRASDRSTASHVLLQEDGKHILSDGLRSYERASMLRMLVLWGSLALGAAGLLYVLLVGVWRAARRSLARGDHLFAPLLSMLALLLPAPFFYFQSYLRLGDVTIASVLLALATGALPLAMAFGLARCWRSRGTAAEAGSLAKWDWVALLAALQLLLVLAWWGLLPLRLWQL</sequence>
<comment type="subcellular location">
    <subcellularLocation>
        <location evidence="1">Membrane</location>
    </subcellularLocation>
</comment>
<dbReference type="InterPro" id="IPR012338">
    <property type="entry name" value="Beta-lactam/transpept-like"/>
</dbReference>
<proteinExistence type="predicted"/>
<dbReference type="PANTHER" id="PTHR46825">
    <property type="entry name" value="D-ALANYL-D-ALANINE-CARBOXYPEPTIDASE/ENDOPEPTIDASE AMPH"/>
    <property type="match status" value="1"/>
</dbReference>
<comment type="caution">
    <text evidence="5">The sequence shown here is derived from an EMBL/GenBank/DDBJ whole genome shotgun (WGS) entry which is preliminary data.</text>
</comment>
<protein>
    <submittedName>
        <fullName evidence="5">Serine hydrolase</fullName>
    </submittedName>
</protein>
<keyword evidence="3" id="KW-1133">Transmembrane helix</keyword>
<evidence type="ECO:0000313" key="5">
    <source>
        <dbReference type="EMBL" id="KAB8061302.1"/>
    </source>
</evidence>
<evidence type="ECO:0000259" key="4">
    <source>
        <dbReference type="Pfam" id="PF00144"/>
    </source>
</evidence>
<gene>
    <name evidence="5" type="ORF">GCN75_23785</name>
</gene>
<dbReference type="GO" id="GO:0016787">
    <property type="term" value="F:hydrolase activity"/>
    <property type="evidence" value="ECO:0007669"/>
    <property type="project" value="UniProtKB-KW"/>
</dbReference>
<dbReference type="Proteomes" id="UP000468717">
    <property type="component" value="Unassembled WGS sequence"/>
</dbReference>
<dbReference type="AlphaFoldDB" id="A0A6I1HT21"/>
<organism evidence="5 6">
    <name type="scientific">Janthinobacterium violaceinigrum</name>
    <dbReference type="NCBI Taxonomy" id="2654252"/>
    <lineage>
        <taxon>Bacteria</taxon>
        <taxon>Pseudomonadati</taxon>
        <taxon>Pseudomonadota</taxon>
        <taxon>Betaproteobacteria</taxon>
        <taxon>Burkholderiales</taxon>
        <taxon>Oxalobacteraceae</taxon>
        <taxon>Janthinobacterium</taxon>
    </lineage>
</organism>
<dbReference type="InterPro" id="IPR050491">
    <property type="entry name" value="AmpC-like"/>
</dbReference>